<feature type="transmembrane region" description="Helical" evidence="1">
    <location>
        <begin position="20"/>
        <end position="37"/>
    </location>
</feature>
<evidence type="ECO:0000313" key="4">
    <source>
        <dbReference type="Proteomes" id="UP000204551"/>
    </source>
</evidence>
<keyword evidence="1" id="KW-0472">Membrane</keyword>
<keyword evidence="1" id="KW-0812">Transmembrane</keyword>
<dbReference type="PANTHER" id="PTHR31061:SF24">
    <property type="entry name" value="LD22376P"/>
    <property type="match status" value="1"/>
</dbReference>
<evidence type="ECO:0000313" key="3">
    <source>
        <dbReference type="EMBL" id="ASO05215.1"/>
    </source>
</evidence>
<evidence type="ECO:0000256" key="1">
    <source>
        <dbReference type="SAM" id="Phobius"/>
    </source>
</evidence>
<feature type="transmembrane region" description="Helical" evidence="1">
    <location>
        <begin position="234"/>
        <end position="257"/>
    </location>
</feature>
<feature type="transmembrane region" description="Helical" evidence="1">
    <location>
        <begin position="147"/>
        <end position="167"/>
    </location>
</feature>
<dbReference type="Proteomes" id="UP000204551">
    <property type="component" value="Chromosome"/>
</dbReference>
<dbReference type="PANTHER" id="PTHR31061">
    <property type="entry name" value="LD22376P"/>
    <property type="match status" value="1"/>
</dbReference>
<feature type="transmembrane region" description="Helical" evidence="1">
    <location>
        <begin position="210"/>
        <end position="228"/>
    </location>
</feature>
<protein>
    <recommendedName>
        <fullName evidence="2">Heparan-alpha-glucosaminide N-acetyltransferase catalytic domain-containing protein</fullName>
    </recommendedName>
</protein>
<proteinExistence type="predicted"/>
<feature type="transmembrane region" description="Helical" evidence="1">
    <location>
        <begin position="86"/>
        <end position="106"/>
    </location>
</feature>
<dbReference type="KEGG" id="aalg:AREALGSMS7_01749"/>
<feature type="domain" description="Heparan-alpha-glucosaminide N-acetyltransferase catalytic" evidence="2">
    <location>
        <begin position="11"/>
        <end position="104"/>
    </location>
</feature>
<gene>
    <name evidence="3" type="ORF">AREALGSMS7_01749</name>
</gene>
<feature type="transmembrane region" description="Helical" evidence="1">
    <location>
        <begin position="57"/>
        <end position="74"/>
    </location>
</feature>
<accession>A0A221UV43</accession>
<sequence length="398" mass="45682">MRKATAIAHTRINTIDVMRALAMFLMIFVNDLWSLTGVPDWLGHTLAEEDGMGFSDVIFPLFLFIVGLSIPLAINVRFKRKETYSAIIGHIATRTFALLVMGFYMVNCGVINQELTGMDEIIWQILMVAAFFFIWVDYNRLPNLHKGLIWGFQITGWVILIYLAWIYRSGTTEYIEWMRPRWWGILGLIGWAYLLNSLVYLLVHKRFGHVLVVFLFLLFMNVQENGFFEFLPSFTFVISASNHVLVMAGMLCTMFYLRFKKEELQINRFLGLIGLAGGLFAFYGFLIRPAFPISKIFATPSWTSICIGISLLFYALLFIVVEMKGNYRWAYPIRAAGTSTLTCYIMPYFIYPGIVLFGFQWPGILTDGFLGIVKSLLFSLAIILFVGMLEKTNLRLKV</sequence>
<feature type="transmembrane region" description="Helical" evidence="1">
    <location>
        <begin position="121"/>
        <end position="138"/>
    </location>
</feature>
<feature type="transmembrane region" description="Helical" evidence="1">
    <location>
        <begin position="368"/>
        <end position="389"/>
    </location>
</feature>
<dbReference type="AlphaFoldDB" id="A0A221UV43"/>
<feature type="transmembrane region" description="Helical" evidence="1">
    <location>
        <begin position="182"/>
        <end position="203"/>
    </location>
</feature>
<dbReference type="EMBL" id="CP022515">
    <property type="protein sequence ID" value="ASO05215.1"/>
    <property type="molecule type" value="Genomic_DNA"/>
</dbReference>
<dbReference type="RefSeq" id="WP_157730735.1">
    <property type="nucleotide sequence ID" value="NZ_CP022515.1"/>
</dbReference>
<keyword evidence="1" id="KW-1133">Transmembrane helix</keyword>
<name>A0A221UV43_9FLAO</name>
<dbReference type="InterPro" id="IPR012429">
    <property type="entry name" value="HGSNAT_cat"/>
</dbReference>
<reference evidence="3 4" key="1">
    <citation type="submission" date="2017-07" db="EMBL/GenBank/DDBJ databases">
        <title>Genome Sequence of Arenibacter algicola Strain SMS7 Isolated from a culture of the Diatom Skeletonema marinoi.</title>
        <authorList>
            <person name="Topel M."/>
            <person name="Pinder M.I.M."/>
            <person name="Johansson O.N."/>
            <person name="Kourtchenko O."/>
            <person name="Godhe A."/>
            <person name="Clarke A.K."/>
        </authorList>
    </citation>
    <scope>NUCLEOTIDE SEQUENCE [LARGE SCALE GENOMIC DNA]</scope>
    <source>
        <strain evidence="3 4">SMS7</strain>
    </source>
</reference>
<dbReference type="Pfam" id="PF07786">
    <property type="entry name" value="HGSNAT_cat"/>
    <property type="match status" value="1"/>
</dbReference>
<feature type="transmembrane region" description="Helical" evidence="1">
    <location>
        <begin position="341"/>
        <end position="362"/>
    </location>
</feature>
<organism evidence="3 4">
    <name type="scientific">Arenibacter algicola</name>
    <dbReference type="NCBI Taxonomy" id="616991"/>
    <lineage>
        <taxon>Bacteria</taxon>
        <taxon>Pseudomonadati</taxon>
        <taxon>Bacteroidota</taxon>
        <taxon>Flavobacteriia</taxon>
        <taxon>Flavobacteriales</taxon>
        <taxon>Flavobacteriaceae</taxon>
        <taxon>Arenibacter</taxon>
    </lineage>
</organism>
<evidence type="ECO:0000259" key="2">
    <source>
        <dbReference type="Pfam" id="PF07786"/>
    </source>
</evidence>
<feature type="transmembrane region" description="Helical" evidence="1">
    <location>
        <begin position="269"/>
        <end position="290"/>
    </location>
</feature>
<feature type="transmembrane region" description="Helical" evidence="1">
    <location>
        <begin position="302"/>
        <end position="321"/>
    </location>
</feature>